<reference evidence="1 2" key="1">
    <citation type="journal article" date="2021" name="Plant Biotechnol. J.">
        <title>Multi-omics assisted identification of the key and species-specific regulatory components of drought-tolerant mechanisms in Gossypium stocksii.</title>
        <authorList>
            <person name="Yu D."/>
            <person name="Ke L."/>
            <person name="Zhang D."/>
            <person name="Wu Y."/>
            <person name="Sun Y."/>
            <person name="Mei J."/>
            <person name="Sun J."/>
            <person name="Sun Y."/>
        </authorList>
    </citation>
    <scope>NUCLEOTIDE SEQUENCE [LARGE SCALE GENOMIC DNA]</scope>
    <source>
        <strain evidence="2">cv. E1</strain>
        <tissue evidence="1">Leaf</tissue>
    </source>
</reference>
<dbReference type="AlphaFoldDB" id="A0A9D3V834"/>
<sequence>MNKDSTKTSCDPIELPMRPITRAQTKRFKEAITGLIDQVWGDAVVRLIDQAWACTPCVPCNLLQAKL</sequence>
<dbReference type="EMBL" id="JAIQCV010000008">
    <property type="protein sequence ID" value="KAH1073206.1"/>
    <property type="molecule type" value="Genomic_DNA"/>
</dbReference>
<comment type="caution">
    <text evidence="1">The sequence shown here is derived from an EMBL/GenBank/DDBJ whole genome shotgun (WGS) entry which is preliminary data.</text>
</comment>
<organism evidence="1 2">
    <name type="scientific">Gossypium stocksii</name>
    <dbReference type="NCBI Taxonomy" id="47602"/>
    <lineage>
        <taxon>Eukaryota</taxon>
        <taxon>Viridiplantae</taxon>
        <taxon>Streptophyta</taxon>
        <taxon>Embryophyta</taxon>
        <taxon>Tracheophyta</taxon>
        <taxon>Spermatophyta</taxon>
        <taxon>Magnoliopsida</taxon>
        <taxon>eudicotyledons</taxon>
        <taxon>Gunneridae</taxon>
        <taxon>Pentapetalae</taxon>
        <taxon>rosids</taxon>
        <taxon>malvids</taxon>
        <taxon>Malvales</taxon>
        <taxon>Malvaceae</taxon>
        <taxon>Malvoideae</taxon>
        <taxon>Gossypium</taxon>
    </lineage>
</organism>
<dbReference type="Proteomes" id="UP000828251">
    <property type="component" value="Unassembled WGS sequence"/>
</dbReference>
<dbReference type="OrthoDB" id="1017754at2759"/>
<protein>
    <submittedName>
        <fullName evidence="1">Uncharacterized protein</fullName>
    </submittedName>
</protein>
<proteinExistence type="predicted"/>
<evidence type="ECO:0000313" key="2">
    <source>
        <dbReference type="Proteomes" id="UP000828251"/>
    </source>
</evidence>
<gene>
    <name evidence="1" type="ORF">J1N35_025534</name>
</gene>
<accession>A0A9D3V834</accession>
<name>A0A9D3V834_9ROSI</name>
<evidence type="ECO:0000313" key="1">
    <source>
        <dbReference type="EMBL" id="KAH1073206.1"/>
    </source>
</evidence>
<keyword evidence="2" id="KW-1185">Reference proteome</keyword>